<evidence type="ECO:0000313" key="2">
    <source>
        <dbReference type="EMBL" id="OUB48208.1"/>
    </source>
</evidence>
<name>A0A9X6LVR7_BACUH</name>
<organism evidence="3 5">
    <name type="scientific">Bacillus thuringiensis subsp. higo</name>
    <dbReference type="NCBI Taxonomy" id="132266"/>
    <lineage>
        <taxon>Bacteria</taxon>
        <taxon>Bacillati</taxon>
        <taxon>Bacillota</taxon>
        <taxon>Bacilli</taxon>
        <taxon>Bacillales</taxon>
        <taxon>Bacillaceae</taxon>
        <taxon>Bacillus</taxon>
        <taxon>Bacillus cereus group</taxon>
    </lineage>
</organism>
<dbReference type="Gene3D" id="2.30.30.290">
    <property type="entry name" value="YopX-like domains"/>
    <property type="match status" value="1"/>
</dbReference>
<dbReference type="EMBL" id="MOOK01000074">
    <property type="protein sequence ID" value="OUB55605.1"/>
    <property type="molecule type" value="Genomic_DNA"/>
</dbReference>
<dbReference type="EMBL" id="MOOK01000154">
    <property type="protein sequence ID" value="OUB48208.1"/>
    <property type="molecule type" value="Genomic_DNA"/>
</dbReference>
<sequence>MREIKFRVWCKEGPSMLNWDYLMSEPDFVDFMKGAHEEDAYYSRLMQYTGLKDKNGKEIFEGDIVSRHDGGIHFQEEALAEHIVKWGEFGWLPFNNGIGKSRCVYGEIFDFIVIGNIYENPELLEESK</sequence>
<evidence type="ECO:0000313" key="3">
    <source>
        <dbReference type="EMBL" id="OUB55576.1"/>
    </source>
</evidence>
<dbReference type="Pfam" id="PF09643">
    <property type="entry name" value="YopX"/>
    <property type="match status" value="1"/>
</dbReference>
<proteinExistence type="predicted"/>
<dbReference type="SUPFAM" id="SSF159006">
    <property type="entry name" value="YopX-like"/>
    <property type="match status" value="1"/>
</dbReference>
<dbReference type="RefSeq" id="WP_088114504.1">
    <property type="nucleotide sequence ID" value="NZ_MOOK01000074.1"/>
</dbReference>
<evidence type="ECO:0000259" key="1">
    <source>
        <dbReference type="Pfam" id="PF09643"/>
    </source>
</evidence>
<dbReference type="Proteomes" id="UP000194816">
    <property type="component" value="Unassembled WGS sequence"/>
</dbReference>
<accession>A0A9X6LVR7</accession>
<comment type="caution">
    <text evidence="3">The sequence shown here is derived from an EMBL/GenBank/DDBJ whole genome shotgun (WGS) entry which is preliminary data.</text>
</comment>
<dbReference type="AlphaFoldDB" id="A0A9X6LVR7"/>
<evidence type="ECO:0000313" key="4">
    <source>
        <dbReference type="EMBL" id="OUB55605.1"/>
    </source>
</evidence>
<feature type="domain" description="YopX protein" evidence="1">
    <location>
        <begin position="5"/>
        <end position="125"/>
    </location>
</feature>
<dbReference type="InterPro" id="IPR019096">
    <property type="entry name" value="YopX_protein"/>
</dbReference>
<reference evidence="3 5" key="1">
    <citation type="submission" date="2016-10" db="EMBL/GenBank/DDBJ databases">
        <title>Comparative genomics of Bacillus thuringiensis reveals a path to pathogens against multiple invertebrate hosts.</title>
        <authorList>
            <person name="Zheng J."/>
            <person name="Gao Q."/>
            <person name="Liu H."/>
            <person name="Peng D."/>
            <person name="Ruan L."/>
            <person name="Sun M."/>
        </authorList>
    </citation>
    <scope>NUCLEOTIDE SEQUENCE [LARGE SCALE GENOMIC DNA]</scope>
    <source>
        <strain evidence="3">BGSC 4AU1</strain>
    </source>
</reference>
<dbReference type="InterPro" id="IPR023385">
    <property type="entry name" value="YopX-like_C"/>
</dbReference>
<dbReference type="EMBL" id="MOOK01000075">
    <property type="protein sequence ID" value="OUB55576.1"/>
    <property type="molecule type" value="Genomic_DNA"/>
</dbReference>
<protein>
    <recommendedName>
        <fullName evidence="1">YopX protein domain-containing protein</fullName>
    </recommendedName>
</protein>
<gene>
    <name evidence="4" type="ORF">BK716_07615</name>
    <name evidence="3" type="ORF">BK716_07760</name>
    <name evidence="2" type="ORF">BK716_19690</name>
</gene>
<evidence type="ECO:0000313" key="5">
    <source>
        <dbReference type="Proteomes" id="UP000194816"/>
    </source>
</evidence>